<gene>
    <name evidence="3" type="primary">cas5</name>
    <name evidence="3" type="ORF">LJD69_13330</name>
</gene>
<dbReference type="Proteomes" id="UP001198439">
    <property type="component" value="Unassembled WGS sequence"/>
</dbReference>
<protein>
    <submittedName>
        <fullName evidence="3">CRISPR-associated protein Cas5</fullName>
    </submittedName>
</protein>
<evidence type="ECO:0000313" key="4">
    <source>
        <dbReference type="Proteomes" id="UP001198439"/>
    </source>
</evidence>
<feature type="non-terminal residue" evidence="3">
    <location>
        <position position="64"/>
    </location>
</feature>
<keyword evidence="2" id="KW-0812">Transmembrane</keyword>
<evidence type="ECO:0000256" key="1">
    <source>
        <dbReference type="ARBA" id="ARBA00023118"/>
    </source>
</evidence>
<name>A0AAW4VR16_9FIRM</name>
<dbReference type="RefSeq" id="WP_227280153.1">
    <property type="nucleotide sequence ID" value="NZ_JAJDKZ010000157.1"/>
</dbReference>
<dbReference type="GO" id="GO:0051607">
    <property type="term" value="P:defense response to virus"/>
    <property type="evidence" value="ECO:0007669"/>
    <property type="project" value="UniProtKB-KW"/>
</dbReference>
<comment type="caution">
    <text evidence="3">The sequence shown here is derived from an EMBL/GenBank/DDBJ whole genome shotgun (WGS) entry which is preliminary data.</text>
</comment>
<keyword evidence="1" id="KW-0051">Antiviral defense</keyword>
<organism evidence="3 4">
    <name type="scientific">Faecalibacillus faecis</name>
    <dbReference type="NCBI Taxonomy" id="1982628"/>
    <lineage>
        <taxon>Bacteria</taxon>
        <taxon>Bacillati</taxon>
        <taxon>Bacillota</taxon>
        <taxon>Erysipelotrichia</taxon>
        <taxon>Erysipelotrichales</taxon>
        <taxon>Coprobacillaceae</taxon>
        <taxon>Faecalibacillus</taxon>
    </lineage>
</organism>
<dbReference type="AlphaFoldDB" id="A0AAW4VR16"/>
<reference evidence="3" key="1">
    <citation type="submission" date="2021-10" db="EMBL/GenBank/DDBJ databases">
        <title>Collection of gut derived symbiotic bacterial strains cultured from healthy donors.</title>
        <authorList>
            <person name="Lin H."/>
            <person name="Littmann E."/>
            <person name="Kohout C."/>
            <person name="Pamer E.G."/>
        </authorList>
    </citation>
    <scope>NUCLEOTIDE SEQUENCE</scope>
    <source>
        <strain evidence="3">DFI.4.48</strain>
    </source>
</reference>
<sequence length="64" mass="7128">MRALAFELRGRTAFFKKPDVNANIYFTYSHIHKIALLGMLGAILGLKGYEAQSRDIKANGDNEA</sequence>
<keyword evidence="2" id="KW-0472">Membrane</keyword>
<accession>A0AAW4VR16</accession>
<dbReference type="InterPro" id="IPR013422">
    <property type="entry name" value="CRISPR-assoc_prot_Cas5_N"/>
</dbReference>
<dbReference type="NCBIfam" id="TIGR02593">
    <property type="entry name" value="CRISPR_cas5"/>
    <property type="match status" value="1"/>
</dbReference>
<feature type="transmembrane region" description="Helical" evidence="2">
    <location>
        <begin position="25"/>
        <end position="46"/>
    </location>
</feature>
<evidence type="ECO:0000313" key="3">
    <source>
        <dbReference type="EMBL" id="MCB8611569.1"/>
    </source>
</evidence>
<dbReference type="EMBL" id="JAJDKZ010000157">
    <property type="protein sequence ID" value="MCB8611569.1"/>
    <property type="molecule type" value="Genomic_DNA"/>
</dbReference>
<proteinExistence type="predicted"/>
<evidence type="ECO:0000256" key="2">
    <source>
        <dbReference type="SAM" id="Phobius"/>
    </source>
</evidence>
<keyword evidence="2" id="KW-1133">Transmembrane helix</keyword>